<gene>
    <name evidence="7" type="primary">pgi</name>
    <name evidence="9" type="ordered locus">Selin_1312</name>
</gene>
<dbReference type="GO" id="GO:0004347">
    <property type="term" value="F:glucose-6-phosphate isomerase activity"/>
    <property type="evidence" value="ECO:0007669"/>
    <property type="project" value="UniProtKB-UniRule"/>
</dbReference>
<dbReference type="InterPro" id="IPR001672">
    <property type="entry name" value="G6P_Isomerase"/>
</dbReference>
<dbReference type="Proteomes" id="UP000002572">
    <property type="component" value="Chromosome"/>
</dbReference>
<dbReference type="GO" id="GO:0097367">
    <property type="term" value="F:carbohydrate derivative binding"/>
    <property type="evidence" value="ECO:0007669"/>
    <property type="project" value="InterPro"/>
</dbReference>
<dbReference type="OrthoDB" id="140919at2"/>
<organism evidence="9 10">
    <name type="scientific">Desulfurispirillum indicum (strain ATCC BAA-1389 / DSM 22839 / S5)</name>
    <dbReference type="NCBI Taxonomy" id="653733"/>
    <lineage>
        <taxon>Bacteria</taxon>
        <taxon>Pseudomonadati</taxon>
        <taxon>Chrysiogenota</taxon>
        <taxon>Chrysiogenia</taxon>
        <taxon>Chrysiogenales</taxon>
        <taxon>Chrysiogenaceae</taxon>
        <taxon>Desulfurispirillum</taxon>
    </lineage>
</organism>
<evidence type="ECO:0000256" key="1">
    <source>
        <dbReference type="ARBA" id="ARBA00004926"/>
    </source>
</evidence>
<evidence type="ECO:0000256" key="2">
    <source>
        <dbReference type="ARBA" id="ARBA00006604"/>
    </source>
</evidence>
<dbReference type="HAMAP" id="MF_00473">
    <property type="entry name" value="G6P_isomerase"/>
    <property type="match status" value="1"/>
</dbReference>
<feature type="active site" evidence="7">
    <location>
        <position position="411"/>
    </location>
</feature>
<dbReference type="HOGENOM" id="CLU_037303_1_0_0"/>
<accession>E6W5L6</accession>
<dbReference type="PANTHER" id="PTHR11469">
    <property type="entry name" value="GLUCOSE-6-PHOSPHATE ISOMERASE"/>
    <property type="match status" value="1"/>
</dbReference>
<evidence type="ECO:0000256" key="5">
    <source>
        <dbReference type="ARBA" id="ARBA00023235"/>
    </source>
</evidence>
<dbReference type="PROSITE" id="PS00765">
    <property type="entry name" value="P_GLUCOSE_ISOMERASE_1"/>
    <property type="match status" value="1"/>
</dbReference>
<dbReference type="EC" id="5.3.1.9" evidence="7"/>
<dbReference type="GO" id="GO:0006094">
    <property type="term" value="P:gluconeogenesis"/>
    <property type="evidence" value="ECO:0007669"/>
    <property type="project" value="UniProtKB-UniRule"/>
</dbReference>
<feature type="active site" description="Proton donor" evidence="7">
    <location>
        <position position="277"/>
    </location>
</feature>
<dbReference type="eggNOG" id="COG0166">
    <property type="taxonomic scope" value="Bacteria"/>
</dbReference>
<evidence type="ECO:0000256" key="4">
    <source>
        <dbReference type="ARBA" id="ARBA00023152"/>
    </source>
</evidence>
<dbReference type="PROSITE" id="PS51463">
    <property type="entry name" value="P_GLUCOSE_ISOMERASE_3"/>
    <property type="match status" value="1"/>
</dbReference>
<evidence type="ECO:0000256" key="8">
    <source>
        <dbReference type="RuleBase" id="RU000612"/>
    </source>
</evidence>
<comment type="catalytic activity">
    <reaction evidence="6 7 8">
        <text>alpha-D-glucose 6-phosphate = beta-D-fructose 6-phosphate</text>
        <dbReference type="Rhea" id="RHEA:11816"/>
        <dbReference type="ChEBI" id="CHEBI:57634"/>
        <dbReference type="ChEBI" id="CHEBI:58225"/>
        <dbReference type="EC" id="5.3.1.9"/>
    </reaction>
</comment>
<keyword evidence="7" id="KW-0963">Cytoplasm</keyword>
<evidence type="ECO:0000256" key="3">
    <source>
        <dbReference type="ARBA" id="ARBA00022432"/>
    </source>
</evidence>
<dbReference type="Gene3D" id="3.40.50.10490">
    <property type="entry name" value="Glucose-6-phosphate isomerase like protein, domain 1"/>
    <property type="match status" value="2"/>
</dbReference>
<reference evidence="9 10" key="1">
    <citation type="submission" date="2010-12" db="EMBL/GenBank/DDBJ databases">
        <title>Complete sequence of Desulfurispirillum indicum S5.</title>
        <authorList>
            <consortium name="US DOE Joint Genome Institute"/>
            <person name="Lucas S."/>
            <person name="Copeland A."/>
            <person name="Lapidus A."/>
            <person name="Cheng J.-F."/>
            <person name="Goodwin L."/>
            <person name="Pitluck S."/>
            <person name="Chertkov O."/>
            <person name="Held B."/>
            <person name="Detter J.C."/>
            <person name="Han C."/>
            <person name="Tapia R."/>
            <person name="Land M."/>
            <person name="Hauser L."/>
            <person name="Kyrpides N."/>
            <person name="Ivanova N."/>
            <person name="Mikhailova N."/>
            <person name="Haggblom M."/>
            <person name="Rauschenbach I."/>
            <person name="Bini E."/>
            <person name="Woyke T."/>
        </authorList>
    </citation>
    <scope>NUCLEOTIDE SEQUENCE [LARGE SCALE GENOMIC DNA]</scope>
    <source>
        <strain evidence="10">ATCC BAA-1389 / DSM 22839 / S5</strain>
    </source>
</reference>
<name>E6W5L6_DESIS</name>
<evidence type="ECO:0000313" key="10">
    <source>
        <dbReference type="Proteomes" id="UP000002572"/>
    </source>
</evidence>
<comment type="pathway">
    <text evidence="1 7 8">Carbohydrate degradation; glycolysis; D-glyceraldehyde 3-phosphate and glycerone phosphate from D-glucose: step 2/4.</text>
</comment>
<dbReference type="GO" id="GO:0051156">
    <property type="term" value="P:glucose 6-phosphate metabolic process"/>
    <property type="evidence" value="ECO:0007669"/>
    <property type="project" value="TreeGrafter"/>
</dbReference>
<dbReference type="GO" id="GO:0005829">
    <property type="term" value="C:cytosol"/>
    <property type="evidence" value="ECO:0007669"/>
    <property type="project" value="TreeGrafter"/>
</dbReference>
<dbReference type="UniPathway" id="UPA00138"/>
<protein>
    <recommendedName>
        <fullName evidence="7">Glucose-6-phosphate isomerase</fullName>
        <shortName evidence="7">GPI</shortName>
        <ecNumber evidence="7">5.3.1.9</ecNumber>
    </recommendedName>
    <alternativeName>
        <fullName evidence="7">Phosphoglucose isomerase</fullName>
        <shortName evidence="7">PGI</shortName>
    </alternativeName>
    <alternativeName>
        <fullName evidence="7">Phosphohexose isomerase</fullName>
        <shortName evidence="7">PHI</shortName>
    </alternativeName>
</protein>
<comment type="pathway">
    <text evidence="7">Carbohydrate biosynthesis; gluconeogenesis.</text>
</comment>
<dbReference type="InterPro" id="IPR035476">
    <property type="entry name" value="SIS_PGI_1"/>
</dbReference>
<dbReference type="InterPro" id="IPR035482">
    <property type="entry name" value="SIS_PGI_2"/>
</dbReference>
<dbReference type="PRINTS" id="PR00662">
    <property type="entry name" value="G6PISOMERASE"/>
</dbReference>
<comment type="function">
    <text evidence="7">Catalyzes the reversible isomerization of glucose-6-phosphate to fructose-6-phosphate.</text>
</comment>
<dbReference type="CDD" id="cd05016">
    <property type="entry name" value="SIS_PGI_2"/>
    <property type="match status" value="1"/>
</dbReference>
<dbReference type="InParanoid" id="E6W5L6"/>
<comment type="similarity">
    <text evidence="2 7 8">Belongs to the GPI family.</text>
</comment>
<dbReference type="GO" id="GO:0006096">
    <property type="term" value="P:glycolytic process"/>
    <property type="evidence" value="ECO:0007669"/>
    <property type="project" value="UniProtKB-UniRule"/>
</dbReference>
<dbReference type="SUPFAM" id="SSF53697">
    <property type="entry name" value="SIS domain"/>
    <property type="match status" value="1"/>
</dbReference>
<dbReference type="PANTHER" id="PTHR11469:SF1">
    <property type="entry name" value="GLUCOSE-6-PHOSPHATE ISOMERASE"/>
    <property type="match status" value="1"/>
</dbReference>
<dbReference type="EMBL" id="CP002432">
    <property type="protein sequence ID" value="ADU66047.1"/>
    <property type="molecule type" value="Genomic_DNA"/>
</dbReference>
<evidence type="ECO:0000256" key="7">
    <source>
        <dbReference type="HAMAP-Rule" id="MF_00473"/>
    </source>
</evidence>
<dbReference type="RefSeq" id="WP_013505928.1">
    <property type="nucleotide sequence ID" value="NC_014836.1"/>
</dbReference>
<dbReference type="AlphaFoldDB" id="E6W5L6"/>
<dbReference type="CDD" id="cd05015">
    <property type="entry name" value="SIS_PGI_1"/>
    <property type="match status" value="1"/>
</dbReference>
<keyword evidence="10" id="KW-1185">Reference proteome</keyword>
<comment type="subcellular location">
    <subcellularLocation>
        <location evidence="7">Cytoplasm</location>
    </subcellularLocation>
</comment>
<feature type="active site" evidence="7">
    <location>
        <position position="303"/>
    </location>
</feature>
<keyword evidence="5 7" id="KW-0413">Isomerase</keyword>
<evidence type="ECO:0000256" key="6">
    <source>
        <dbReference type="ARBA" id="ARBA00029321"/>
    </source>
</evidence>
<dbReference type="KEGG" id="din:Selin_1312"/>
<dbReference type="GO" id="GO:0048029">
    <property type="term" value="F:monosaccharide binding"/>
    <property type="evidence" value="ECO:0007669"/>
    <property type="project" value="TreeGrafter"/>
</dbReference>
<keyword evidence="4 7" id="KW-0324">Glycolysis</keyword>
<dbReference type="UniPathway" id="UPA00109">
    <property type="reaction ID" value="UER00181"/>
</dbReference>
<proteinExistence type="inferred from homology"/>
<dbReference type="InterPro" id="IPR018189">
    <property type="entry name" value="Phosphoglucose_isomerase_CS"/>
</dbReference>
<dbReference type="Pfam" id="PF00342">
    <property type="entry name" value="PGI"/>
    <property type="match status" value="1"/>
</dbReference>
<dbReference type="InterPro" id="IPR046348">
    <property type="entry name" value="SIS_dom_sf"/>
</dbReference>
<dbReference type="FunCoup" id="E6W5L6">
    <property type="interactions" value="442"/>
</dbReference>
<dbReference type="STRING" id="653733.Selin_1312"/>
<evidence type="ECO:0000313" key="9">
    <source>
        <dbReference type="EMBL" id="ADU66047.1"/>
    </source>
</evidence>
<keyword evidence="3 7" id="KW-0312">Gluconeogenesis</keyword>
<sequence>MITIDYTLTMKENVATGLNSEVLEAIDLRFRTQLHRQLEARLADSTYAFRAGLSIAHDELPSIKRFLQENLGGMRNFVVVGIGGSNLGNLVLDRAFRGNGKSIYYLDNVEPDKIHRLFQEINLQETVFNIITKSGSTSETLANYIAVRNVLERKRLPLQKHLIFTTDPQKGYLQEIRQRDGIPTFHIPSPLGGRFSVLSTVGLLSSGFKGIDLESLLQGAHAAANDCLSDSLRTNKGLLLAALYIANYQKGRTINVLMPYSDRLHPFGQWFRQLWAESLGKINRDGKPVGQTPVDALGTVDQHSQVQLYMEGPDDKIITFIEILRHQNDISLDGEIDYFNGQTMAKLLRAQLHATQIALLQKQRCSLRIEMDELNEWNMGYLMYLYMYATVAAGELLGVNPIDQPGVEQGKEYTYALLDRPEYHEQRIQYEKLCASLRKYCV</sequence>